<dbReference type="InterPro" id="IPR005082">
    <property type="entry name" value="Peptidase_U9_T4_prohead"/>
</dbReference>
<organism evidence="2">
    <name type="scientific">Deinococcus sp. VB142</name>
    <dbReference type="NCBI Taxonomy" id="3112952"/>
    <lineage>
        <taxon>Bacteria</taxon>
        <taxon>Thermotogati</taxon>
        <taxon>Deinococcota</taxon>
        <taxon>Deinococci</taxon>
        <taxon>Deinococcales</taxon>
        <taxon>Deinococcaceae</taxon>
        <taxon>Deinococcus</taxon>
    </lineage>
</organism>
<feature type="compositionally biased region" description="Basic and acidic residues" evidence="1">
    <location>
        <begin position="216"/>
        <end position="228"/>
    </location>
</feature>
<gene>
    <name evidence="2" type="ORF">WDJ50_02600</name>
</gene>
<feature type="compositionally biased region" description="Pro residues" evidence="1">
    <location>
        <begin position="271"/>
        <end position="302"/>
    </location>
</feature>
<dbReference type="RefSeq" id="WP_339096199.1">
    <property type="nucleotide sequence ID" value="NZ_CP149782.1"/>
</dbReference>
<feature type="region of interest" description="Disordered" evidence="1">
    <location>
        <begin position="26"/>
        <end position="49"/>
    </location>
</feature>
<dbReference type="EMBL" id="CP149782">
    <property type="protein sequence ID" value="WYF45027.1"/>
    <property type="molecule type" value="Genomic_DNA"/>
</dbReference>
<proteinExistence type="predicted"/>
<name>A0AAU6Q3D1_9DEIO</name>
<dbReference type="AlphaFoldDB" id="A0AAU6Q3D1"/>
<feature type="region of interest" description="Disordered" evidence="1">
    <location>
        <begin position="208"/>
        <end position="229"/>
    </location>
</feature>
<evidence type="ECO:0000256" key="1">
    <source>
        <dbReference type="SAM" id="MobiDB-lite"/>
    </source>
</evidence>
<feature type="region of interest" description="Disordered" evidence="1">
    <location>
        <begin position="394"/>
        <end position="444"/>
    </location>
</feature>
<accession>A0AAU6Q3D1</accession>
<feature type="region of interest" description="Disordered" evidence="1">
    <location>
        <begin position="268"/>
        <end position="309"/>
    </location>
</feature>
<feature type="compositionally biased region" description="Polar residues" evidence="1">
    <location>
        <begin position="398"/>
        <end position="409"/>
    </location>
</feature>
<feature type="compositionally biased region" description="Basic and acidic residues" evidence="1">
    <location>
        <begin position="26"/>
        <end position="37"/>
    </location>
</feature>
<protein>
    <submittedName>
        <fullName evidence="2">Uncharacterized protein</fullName>
    </submittedName>
</protein>
<dbReference type="Pfam" id="PF03420">
    <property type="entry name" value="Peptidase_S77"/>
    <property type="match status" value="1"/>
</dbReference>
<reference evidence="2" key="1">
    <citation type="submission" date="2024-03" db="EMBL/GenBank/DDBJ databases">
        <title>Deinococcus weizhi sp. nov., isolated from human skin.</title>
        <authorList>
            <person name="Wei Z."/>
            <person name="Tian F."/>
            <person name="Yang C."/>
            <person name="Xin L.T."/>
            <person name="Wen Z.J."/>
            <person name="Lan K.C."/>
            <person name="Yu L."/>
            <person name="Zhe W."/>
            <person name="Dan F.D."/>
            <person name="Jun W."/>
            <person name="Rui Z."/>
            <person name="Yong X.J."/>
            <person name="Ting Y."/>
            <person name="Wei X."/>
            <person name="Xu Z.G."/>
            <person name="Xin Z."/>
            <person name="Dong F.G."/>
            <person name="Ni X.M."/>
            <person name="Zheng M.G."/>
            <person name="Chun Y."/>
            <person name="Qian W.X."/>
        </authorList>
    </citation>
    <scope>NUCLEOTIDE SEQUENCE</scope>
    <source>
        <strain evidence="2">VB142</strain>
    </source>
</reference>
<evidence type="ECO:0000313" key="2">
    <source>
        <dbReference type="EMBL" id="WYF45027.1"/>
    </source>
</evidence>
<sequence length="444" mass="47843">MPERQNRSPCTASLSRQLLRESVTTEHGMRLTEHLGPDRGNASLREEKRGGETVTLVDVTVATAGRVNRNRRYYSREVWAGAIAAAQEDIAAGKFWGLLEHPKDGWDDWDPLKGRLEAIWVIYEKLWLDGDTVRATGVLIDDHAAGQTMRALLKKKVAVGISSNGTGSGQYLPAKEIPGLTDPVDPEELIAVIQPDFRLLTIDAVSDPSDLSGTARQKETHRPKEGTMHPKLKALLERFPGLTLEQIKAQQAEAYASTMIAIAEEVAQGPSAPPTTNPAPAPAPAPANPAPSTPPAPAPQPPASQAESTLENTVLGLTTELQRERQEKQVERRTNIAITALEAAQLPRAPKVGELDLDARFREQLINASVAAKDDDEAKALVDQMIGERAALMGAAQQRGQRPQESATQRAGGVSLPLGNNSAPNRQLEGHNPVASARGFLGLK</sequence>